<evidence type="ECO:0000256" key="4">
    <source>
        <dbReference type="ARBA" id="ARBA00022984"/>
    </source>
</evidence>
<keyword evidence="5" id="KW-0012">Acyltransferase</keyword>
<organism evidence="8 9">
    <name type="scientific">Reticulibacter mediterranei</name>
    <dbReference type="NCBI Taxonomy" id="2778369"/>
    <lineage>
        <taxon>Bacteria</taxon>
        <taxon>Bacillati</taxon>
        <taxon>Chloroflexota</taxon>
        <taxon>Ktedonobacteria</taxon>
        <taxon>Ktedonobacterales</taxon>
        <taxon>Reticulibacteraceae</taxon>
        <taxon>Reticulibacter</taxon>
    </lineage>
</organism>
<evidence type="ECO:0000259" key="7">
    <source>
        <dbReference type="Pfam" id="PF13480"/>
    </source>
</evidence>
<dbReference type="RefSeq" id="WP_220211695.1">
    <property type="nucleotide sequence ID" value="NZ_BNJK01000004.1"/>
</dbReference>
<dbReference type="EMBL" id="BNJK01000004">
    <property type="protein sequence ID" value="GHP01137.1"/>
    <property type="molecule type" value="Genomic_DNA"/>
</dbReference>
<dbReference type="AlphaFoldDB" id="A0A8J3J5K8"/>
<dbReference type="InterPro" id="IPR016181">
    <property type="entry name" value="Acyl_CoA_acyltransferase"/>
</dbReference>
<dbReference type="Proteomes" id="UP000597444">
    <property type="component" value="Unassembled WGS sequence"/>
</dbReference>
<keyword evidence="3" id="KW-0133">Cell shape</keyword>
<dbReference type="GO" id="GO:0009252">
    <property type="term" value="P:peptidoglycan biosynthetic process"/>
    <property type="evidence" value="ECO:0007669"/>
    <property type="project" value="UniProtKB-KW"/>
</dbReference>
<name>A0A8J3J5K8_9CHLR</name>
<comment type="similarity">
    <text evidence="1">Belongs to the FemABX family.</text>
</comment>
<evidence type="ECO:0000256" key="2">
    <source>
        <dbReference type="ARBA" id="ARBA00022679"/>
    </source>
</evidence>
<evidence type="ECO:0000256" key="5">
    <source>
        <dbReference type="ARBA" id="ARBA00023315"/>
    </source>
</evidence>
<comment type="caution">
    <text evidence="8">The sequence shown here is derived from an EMBL/GenBank/DDBJ whole genome shotgun (WGS) entry which is preliminary data.</text>
</comment>
<protein>
    <recommendedName>
        <fullName evidence="7">BioF2-like acetyltransferase domain-containing protein</fullName>
    </recommendedName>
</protein>
<keyword evidence="6" id="KW-0961">Cell wall biogenesis/degradation</keyword>
<dbReference type="Gene3D" id="3.40.630.30">
    <property type="match status" value="1"/>
</dbReference>
<dbReference type="PROSITE" id="PS51191">
    <property type="entry name" value="FEMABX"/>
    <property type="match status" value="1"/>
</dbReference>
<dbReference type="Pfam" id="PF13480">
    <property type="entry name" value="Acetyltransf_6"/>
    <property type="match status" value="1"/>
</dbReference>
<dbReference type="InterPro" id="IPR050644">
    <property type="entry name" value="PG_Glycine_Bridge_Synth"/>
</dbReference>
<dbReference type="GO" id="GO:0071555">
    <property type="term" value="P:cell wall organization"/>
    <property type="evidence" value="ECO:0007669"/>
    <property type="project" value="UniProtKB-KW"/>
</dbReference>
<gene>
    <name evidence="8" type="ORF">KSF_111840</name>
</gene>
<evidence type="ECO:0000256" key="3">
    <source>
        <dbReference type="ARBA" id="ARBA00022960"/>
    </source>
</evidence>
<proteinExistence type="inferred from homology"/>
<dbReference type="SUPFAM" id="SSF55729">
    <property type="entry name" value="Acyl-CoA N-acyltransferases (Nat)"/>
    <property type="match status" value="1"/>
</dbReference>
<reference evidence="8" key="1">
    <citation type="submission" date="2020-10" db="EMBL/GenBank/DDBJ databases">
        <title>Taxonomic study of unclassified bacteria belonging to the class Ktedonobacteria.</title>
        <authorList>
            <person name="Yabe S."/>
            <person name="Wang C.M."/>
            <person name="Zheng Y."/>
            <person name="Sakai Y."/>
            <person name="Cavaletti L."/>
            <person name="Monciardini P."/>
            <person name="Donadio S."/>
        </authorList>
    </citation>
    <scope>NUCLEOTIDE SEQUENCE</scope>
    <source>
        <strain evidence="8">ID150040</strain>
    </source>
</reference>
<dbReference type="GO" id="GO:0016755">
    <property type="term" value="F:aminoacyltransferase activity"/>
    <property type="evidence" value="ECO:0007669"/>
    <property type="project" value="InterPro"/>
</dbReference>
<accession>A0A8J3J5K8</accession>
<sequence>MMKVKHIYNDAKEPASLQIIEMNPQVDPRWERLMKQLPGSVIYQHPGWLGVLEEAYGYKPLHLGCEDSSGTLRGILPLFYRRGLRSGRQCISPLPVAGPLSDDHQVNALLIQAAIERSQAVHASRFQFTTRLTDCDQLVNNVVGVPQLETYELALPEQPNQLRLDSRIRRAVKKAERSGLQVRPAETMRELRVWYLLYLETMRRLLVIPQPYRVFEQAWRRLHSQGLLRLLLAEHAQAGQSRLVAGFLYFQWGDTISHMYTGWRREDQDLRPNDLLHWQAILDACAEGLRYYDFGHAPVGNQGIAQFKAKWVAQTKTTYRYTYPTGSQRETAEATLPPALPSATSNQSSQANESKGIKQRIITPLWQHLPLKATELVAQWSRTLHYY</sequence>
<dbReference type="InterPro" id="IPR038740">
    <property type="entry name" value="BioF2-like_GNAT_dom"/>
</dbReference>
<dbReference type="GO" id="GO:0008360">
    <property type="term" value="P:regulation of cell shape"/>
    <property type="evidence" value="ECO:0007669"/>
    <property type="project" value="UniProtKB-KW"/>
</dbReference>
<dbReference type="PANTHER" id="PTHR36174">
    <property type="entry name" value="LIPID II:GLYCINE GLYCYLTRANSFERASE"/>
    <property type="match status" value="1"/>
</dbReference>
<evidence type="ECO:0000256" key="1">
    <source>
        <dbReference type="ARBA" id="ARBA00009943"/>
    </source>
</evidence>
<evidence type="ECO:0000313" key="9">
    <source>
        <dbReference type="Proteomes" id="UP000597444"/>
    </source>
</evidence>
<keyword evidence="4" id="KW-0573">Peptidoglycan synthesis</keyword>
<keyword evidence="2" id="KW-0808">Transferase</keyword>
<evidence type="ECO:0000313" key="8">
    <source>
        <dbReference type="EMBL" id="GHP01137.1"/>
    </source>
</evidence>
<keyword evidence="9" id="KW-1185">Reference proteome</keyword>
<dbReference type="PANTHER" id="PTHR36174:SF1">
    <property type="entry name" value="LIPID II:GLYCINE GLYCYLTRANSFERASE"/>
    <property type="match status" value="1"/>
</dbReference>
<feature type="domain" description="BioF2-like acetyltransferase" evidence="7">
    <location>
        <begin position="166"/>
        <end position="296"/>
    </location>
</feature>
<dbReference type="InterPro" id="IPR003447">
    <property type="entry name" value="FEMABX"/>
</dbReference>
<evidence type="ECO:0000256" key="6">
    <source>
        <dbReference type="ARBA" id="ARBA00023316"/>
    </source>
</evidence>